<dbReference type="Gene3D" id="3.30.70.1290">
    <property type="entry name" value="Transposase IS200-like"/>
    <property type="match status" value="1"/>
</dbReference>
<dbReference type="PANTHER" id="PTHR36966">
    <property type="entry name" value="REP-ASSOCIATED TYROSINE TRANSPOSASE"/>
    <property type="match status" value="1"/>
</dbReference>
<evidence type="ECO:0000313" key="2">
    <source>
        <dbReference type="EMBL" id="QWG04717.1"/>
    </source>
</evidence>
<dbReference type="SMART" id="SM01321">
    <property type="entry name" value="Y1_Tnp"/>
    <property type="match status" value="1"/>
</dbReference>
<dbReference type="InterPro" id="IPR052715">
    <property type="entry name" value="RAYT_transposase"/>
</dbReference>
<dbReference type="InterPro" id="IPR002686">
    <property type="entry name" value="Transposase_17"/>
</dbReference>
<evidence type="ECO:0000313" key="3">
    <source>
        <dbReference type="Proteomes" id="UP000678679"/>
    </source>
</evidence>
<dbReference type="InterPro" id="IPR036515">
    <property type="entry name" value="Transposase_17_sf"/>
</dbReference>
<name>A0AAX1NED9_9BACT</name>
<dbReference type="PANTHER" id="PTHR36966:SF1">
    <property type="entry name" value="REP-ASSOCIATED TYROSINE TRANSPOSASE"/>
    <property type="match status" value="1"/>
</dbReference>
<protein>
    <submittedName>
        <fullName evidence="2">Transposase</fullName>
    </submittedName>
</protein>
<dbReference type="KEGG" id="fya:KMW28_27855"/>
<sequence length="169" mass="20138">MKNRQSNRLYNWDYRDVSDYFITICVKNFNLKFGSIIDGKMIYSPVGVIAEICWKQIPIFNKHIALGEYVIMPNHMHGVIEINEKIISTRDVKGYHSEISPNQGSISTIVRTYKSMVTKHARRLGFEFDWHNRYYDHIIKNGREYQRIEDYILNNIEKWDEDRFYSSGS</sequence>
<feature type="domain" description="Transposase IS200-like" evidence="1">
    <location>
        <begin position="17"/>
        <end position="155"/>
    </location>
</feature>
<dbReference type="EMBL" id="CP076133">
    <property type="protein sequence ID" value="QWG04717.1"/>
    <property type="molecule type" value="Genomic_DNA"/>
</dbReference>
<dbReference type="Proteomes" id="UP000678679">
    <property type="component" value="Chromosome 2"/>
</dbReference>
<accession>A0AAX1NED9</accession>
<gene>
    <name evidence="2" type="ORF">KMW28_27855</name>
</gene>
<reference evidence="2 3" key="1">
    <citation type="submission" date="2021-05" db="EMBL/GenBank/DDBJ databases">
        <title>Comparative genomic studies on the polysaccharide-degrading batcterial strains of the Flammeovirga genus.</title>
        <authorList>
            <person name="Zewei F."/>
            <person name="Zheng Z."/>
            <person name="Yu L."/>
            <person name="Ruyue G."/>
            <person name="Yanhong M."/>
            <person name="Yuanyuan C."/>
            <person name="Jingyan G."/>
            <person name="Wenjun H."/>
        </authorList>
    </citation>
    <scope>NUCLEOTIDE SEQUENCE [LARGE SCALE GENOMIC DNA]</scope>
    <source>
        <strain evidence="2 3">NBRC:100898</strain>
    </source>
</reference>
<organism evidence="2 3">
    <name type="scientific">Flammeovirga yaeyamensis</name>
    <dbReference type="NCBI Taxonomy" id="367791"/>
    <lineage>
        <taxon>Bacteria</taxon>
        <taxon>Pseudomonadati</taxon>
        <taxon>Bacteroidota</taxon>
        <taxon>Cytophagia</taxon>
        <taxon>Cytophagales</taxon>
        <taxon>Flammeovirgaceae</taxon>
        <taxon>Flammeovirga</taxon>
    </lineage>
</organism>
<dbReference type="GO" id="GO:0004803">
    <property type="term" value="F:transposase activity"/>
    <property type="evidence" value="ECO:0007669"/>
    <property type="project" value="InterPro"/>
</dbReference>
<dbReference type="GO" id="GO:0043565">
    <property type="term" value="F:sequence-specific DNA binding"/>
    <property type="evidence" value="ECO:0007669"/>
    <property type="project" value="TreeGrafter"/>
</dbReference>
<dbReference type="RefSeq" id="WP_169666621.1">
    <property type="nucleotide sequence ID" value="NZ_CP076133.1"/>
</dbReference>
<evidence type="ECO:0000259" key="1">
    <source>
        <dbReference type="SMART" id="SM01321"/>
    </source>
</evidence>
<dbReference type="GO" id="GO:0006313">
    <property type="term" value="P:DNA transposition"/>
    <property type="evidence" value="ECO:0007669"/>
    <property type="project" value="InterPro"/>
</dbReference>
<dbReference type="AlphaFoldDB" id="A0AAX1NED9"/>
<dbReference type="SUPFAM" id="SSF143422">
    <property type="entry name" value="Transposase IS200-like"/>
    <property type="match status" value="1"/>
</dbReference>
<keyword evidence="3" id="KW-1185">Reference proteome</keyword>
<proteinExistence type="predicted"/>